<protein>
    <recommendedName>
        <fullName evidence="3">DUF4177 domain-containing protein</fullName>
    </recommendedName>
</protein>
<dbReference type="Proteomes" id="UP000000844">
    <property type="component" value="Chromosome"/>
</dbReference>
<proteinExistence type="predicted"/>
<evidence type="ECO:0008006" key="3">
    <source>
        <dbReference type="Google" id="ProtNLM"/>
    </source>
</evidence>
<dbReference type="EMBL" id="CP001778">
    <property type="protein sequence ID" value="ADD41910.1"/>
    <property type="molecule type" value="Genomic_DNA"/>
</dbReference>
<reference evidence="1 2" key="1">
    <citation type="journal article" date="2009" name="Stand. Genomic Sci.">
        <title>Complete genome sequence of Stackebrandtia nassauensis type strain (LLR-40K-21).</title>
        <authorList>
            <person name="Munk C."/>
            <person name="Lapidus A."/>
            <person name="Copeland A."/>
            <person name="Jando M."/>
            <person name="Mayilraj S."/>
            <person name="Glavina Del Rio T."/>
            <person name="Nolan M."/>
            <person name="Chen F."/>
            <person name="Lucas S."/>
            <person name="Tice H."/>
            <person name="Cheng J.F."/>
            <person name="Han C."/>
            <person name="Detter J.C."/>
            <person name="Bruce D."/>
            <person name="Goodwin L."/>
            <person name="Chain P."/>
            <person name="Pitluck S."/>
            <person name="Goker M."/>
            <person name="Ovchinikova G."/>
            <person name="Pati A."/>
            <person name="Ivanova N."/>
            <person name="Mavromatis K."/>
            <person name="Chen A."/>
            <person name="Palaniappan K."/>
            <person name="Land M."/>
            <person name="Hauser L."/>
            <person name="Chang Y.J."/>
            <person name="Jeffries C.D."/>
            <person name="Bristow J."/>
            <person name="Eisen J.A."/>
            <person name="Markowitz V."/>
            <person name="Hugenholtz P."/>
            <person name="Kyrpides N.C."/>
            <person name="Klenk H.P."/>
        </authorList>
    </citation>
    <scope>NUCLEOTIDE SEQUENCE [LARGE SCALE GENOMIC DNA]</scope>
    <source>
        <strain evidence="2">DSM 44728 / CIP 108903 / NRRL B-16338 / NBRC 102104 / LLR-40K-21</strain>
    </source>
</reference>
<keyword evidence="2" id="KW-1185">Reference proteome</keyword>
<accession>D3Q243</accession>
<dbReference type="eggNOG" id="ENOG5033G7X">
    <property type="taxonomic scope" value="Bacteria"/>
</dbReference>
<dbReference type="RefSeq" id="WP_013017481.1">
    <property type="nucleotide sequence ID" value="NC_013947.1"/>
</dbReference>
<dbReference type="KEGG" id="sna:Snas_2220"/>
<evidence type="ECO:0000313" key="2">
    <source>
        <dbReference type="Proteomes" id="UP000000844"/>
    </source>
</evidence>
<name>D3Q243_STANL</name>
<evidence type="ECO:0000313" key="1">
    <source>
        <dbReference type="EMBL" id="ADD41910.1"/>
    </source>
</evidence>
<dbReference type="HOGENOM" id="CLU_2540948_0_0_11"/>
<dbReference type="OrthoDB" id="3695711at2"/>
<organism evidence="1 2">
    <name type="scientific">Stackebrandtia nassauensis (strain DSM 44728 / CIP 108903 / NRRL B-16338 / NBRC 102104 / LLR-40K-21)</name>
    <dbReference type="NCBI Taxonomy" id="446470"/>
    <lineage>
        <taxon>Bacteria</taxon>
        <taxon>Bacillati</taxon>
        <taxon>Actinomycetota</taxon>
        <taxon>Actinomycetes</taxon>
        <taxon>Glycomycetales</taxon>
        <taxon>Glycomycetaceae</taxon>
        <taxon>Stackebrandtia</taxon>
    </lineage>
</organism>
<gene>
    <name evidence="1" type="ordered locus">Snas_2220</name>
</gene>
<dbReference type="AlphaFoldDB" id="D3Q243"/>
<sequence length="83" mass="9137">MGWIKNNKVAMMRGDAGKARAEGRMVFACKLNYPALKPDLSGEIVDWSMMIEAVESEGWTLVNFAGGSDKQGRPEALCLFRPS</sequence>